<feature type="compositionally biased region" description="Basic and acidic residues" evidence="1">
    <location>
        <begin position="33"/>
        <end position="45"/>
    </location>
</feature>
<keyword evidence="2" id="KW-0675">Receptor</keyword>
<accession>A0AAD1QZR1</accession>
<reference evidence="2" key="1">
    <citation type="submission" date="2022-03" db="EMBL/GenBank/DDBJ databases">
        <authorList>
            <person name="Alioto T."/>
            <person name="Alioto T."/>
            <person name="Gomez Garrido J."/>
        </authorList>
    </citation>
    <scope>NUCLEOTIDE SEQUENCE</scope>
</reference>
<dbReference type="EMBL" id="OW240912">
    <property type="protein sequence ID" value="CAH2220175.1"/>
    <property type="molecule type" value="Genomic_DNA"/>
</dbReference>
<feature type="region of interest" description="Disordered" evidence="1">
    <location>
        <begin position="1"/>
        <end position="56"/>
    </location>
</feature>
<name>A0AAD1QZR1_PELCU</name>
<sequence length="138" mass="15361">MSHSDSEDSDSPNSKFRLEAHDKDTLAAFSKGDQNKDGEKDKKPPMESALQKEGNDFPINIGFNMDFLPKVQGNGNKTIEIDPSDVYTRDRIFDAVTNGDADDLAGLQTYLQKTMKLLTNTEFKGGHAWVNLVVEVHD</sequence>
<proteinExistence type="predicted"/>
<gene>
    <name evidence="2" type="ORF">PECUL_23A053714</name>
</gene>
<feature type="compositionally biased region" description="Basic and acidic residues" evidence="1">
    <location>
        <begin position="16"/>
        <end position="25"/>
    </location>
</feature>
<evidence type="ECO:0000313" key="2">
    <source>
        <dbReference type="EMBL" id="CAH2220175.1"/>
    </source>
</evidence>
<evidence type="ECO:0000256" key="1">
    <source>
        <dbReference type="SAM" id="MobiDB-lite"/>
    </source>
</evidence>
<organism evidence="2 3">
    <name type="scientific">Pelobates cultripes</name>
    <name type="common">Western spadefoot toad</name>
    <dbReference type="NCBI Taxonomy" id="61616"/>
    <lineage>
        <taxon>Eukaryota</taxon>
        <taxon>Metazoa</taxon>
        <taxon>Chordata</taxon>
        <taxon>Craniata</taxon>
        <taxon>Vertebrata</taxon>
        <taxon>Euteleostomi</taxon>
        <taxon>Amphibia</taxon>
        <taxon>Batrachia</taxon>
        <taxon>Anura</taxon>
        <taxon>Pelobatoidea</taxon>
        <taxon>Pelobatidae</taxon>
        <taxon>Pelobates</taxon>
    </lineage>
</organism>
<dbReference type="Proteomes" id="UP001295444">
    <property type="component" value="Chromosome 01"/>
</dbReference>
<keyword evidence="3" id="KW-1185">Reference proteome</keyword>
<protein>
    <submittedName>
        <fullName evidence="2">Transient receptor potential cation channel subfamily V member 1-like</fullName>
    </submittedName>
</protein>
<evidence type="ECO:0000313" key="3">
    <source>
        <dbReference type="Proteomes" id="UP001295444"/>
    </source>
</evidence>
<dbReference type="AlphaFoldDB" id="A0AAD1QZR1"/>